<name>A0ABW9X8Z9_9SPHN</name>
<evidence type="ECO:0000313" key="2">
    <source>
        <dbReference type="Proteomes" id="UP000753724"/>
    </source>
</evidence>
<proteinExistence type="predicted"/>
<dbReference type="RefSeq" id="WP_161716308.1">
    <property type="nucleotide sequence ID" value="NZ_JAAAPO010000001.1"/>
</dbReference>
<reference evidence="2" key="1">
    <citation type="submission" date="2020-01" db="EMBL/GenBank/DDBJ databases">
        <title>Sphingomonas sp. strain CSW-10.</title>
        <authorList>
            <person name="Chen W.-M."/>
        </authorList>
    </citation>
    <scope>NUCLEOTIDE SEQUENCE [LARGE SCALE GENOMIC DNA]</scope>
    <source>
        <strain evidence="2">FSY-8</strain>
    </source>
</reference>
<dbReference type="Proteomes" id="UP000753724">
    <property type="component" value="Unassembled WGS sequence"/>
</dbReference>
<accession>A0ABW9X8Z9</accession>
<comment type="caution">
    <text evidence="1">The sequence shown here is derived from an EMBL/GenBank/DDBJ whole genome shotgun (WGS) entry which is preliminary data.</text>
</comment>
<dbReference type="EMBL" id="JAAAPO010000001">
    <property type="protein sequence ID" value="NBC35003.1"/>
    <property type="molecule type" value="Genomic_DNA"/>
</dbReference>
<organism evidence="1 2">
    <name type="scientific">Novosphingobium ovatum</name>
    <dbReference type="NCBI Taxonomy" id="1908523"/>
    <lineage>
        <taxon>Bacteria</taxon>
        <taxon>Pseudomonadati</taxon>
        <taxon>Pseudomonadota</taxon>
        <taxon>Alphaproteobacteria</taxon>
        <taxon>Sphingomonadales</taxon>
        <taxon>Sphingomonadaceae</taxon>
        <taxon>Novosphingobium</taxon>
    </lineage>
</organism>
<evidence type="ECO:0000313" key="1">
    <source>
        <dbReference type="EMBL" id="NBC35003.1"/>
    </source>
</evidence>
<protein>
    <submittedName>
        <fullName evidence="1">Uncharacterized protein</fullName>
    </submittedName>
</protein>
<gene>
    <name evidence="1" type="ORF">GTZ99_00345</name>
</gene>
<keyword evidence="2" id="KW-1185">Reference proteome</keyword>
<sequence length="239" mass="25572">MSAGEASQTQAFPIRITRGRIAYRDADGGETGREWFDLCHWGAGGAGGHLLRALCVMDDVGLIRDVTIAMDGQWRPVDGHCRLLRAADPGVMTFHVGADAVRVHAHGPSGEAPVQEIATTGPLPYLGLHPLMGDALIVQQRGVDAPGEYRPIAAITNSVSPNGDEAVGAQAITIDAAYVGAELVTVAAGTFAARRYALRWRADWPAADLWVRASDGVFLLMRWALTPAWFELAQVQEHG</sequence>